<reference key="2">
    <citation type="submission" date="2011-05" db="EMBL/GenBank/DDBJ databases">
        <title>Complete genome sequence of the aerobic marine methanotroph Methylomonas methanica MC09.</title>
        <authorList>
            <person name="Boden R."/>
            <person name="Cunliffe M."/>
            <person name="Scanlan J."/>
            <person name="Moussard H."/>
            <person name="Kits K.D."/>
            <person name="Klotz M."/>
            <person name="Jetten M."/>
            <person name="Vuilleumier S."/>
            <person name="Han J."/>
            <person name="Peters L."/>
            <person name="Mikhailova N."/>
            <person name="Teshima H."/>
            <person name="Tapia R."/>
            <person name="Kyrpides N."/>
            <person name="Ivanova N."/>
            <person name="Pagani I."/>
            <person name="Cheng J.-F."/>
            <person name="Goodwin L."/>
            <person name="Han C."/>
            <person name="Hauser L."/>
            <person name="Land M."/>
            <person name="Lapidus A."/>
            <person name="Lucas S."/>
            <person name="Pitluck S."/>
            <person name="Woyke T."/>
            <person name="Stein L.Y."/>
            <person name="Murrell C."/>
        </authorList>
    </citation>
    <scope>NUCLEOTIDE SEQUENCE</scope>
    <source>
        <strain>MC09</strain>
    </source>
</reference>
<dbReference type="PANTHER" id="PTHR35601">
    <property type="entry name" value="TOXIN RELE"/>
    <property type="match status" value="1"/>
</dbReference>
<dbReference type="Pfam" id="PF05016">
    <property type="entry name" value="ParE_toxin"/>
    <property type="match status" value="1"/>
</dbReference>
<dbReference type="NCBIfam" id="TIGR02385">
    <property type="entry name" value="RelE_StbE"/>
    <property type="match status" value="1"/>
</dbReference>
<sequence length="87" mass="10172">MDYKIEFTPKAAKQFSKLDQATKKRIKEVLLRIEALEDPRAVGKNLQGELAGLWRYRAGDYRILTRIIDDKLIILVVTVGHRREIYD</sequence>
<dbReference type="EMBL" id="CP002738">
    <property type="protein sequence ID" value="AEG01832.1"/>
    <property type="molecule type" value="Genomic_DNA"/>
</dbReference>
<protein>
    <submittedName>
        <fullName evidence="3">Addiction module toxin, RelE/StbE family</fullName>
    </submittedName>
</protein>
<dbReference type="HOGENOM" id="CLU_155761_1_1_6"/>
<accession>G0A738</accession>
<proteinExistence type="inferred from homology"/>
<organism evidence="3 4">
    <name type="scientific">Methylomonas methanica (strain DSM 25384 / MC09)</name>
    <dbReference type="NCBI Taxonomy" id="857087"/>
    <lineage>
        <taxon>Bacteria</taxon>
        <taxon>Pseudomonadati</taxon>
        <taxon>Pseudomonadota</taxon>
        <taxon>Gammaproteobacteria</taxon>
        <taxon>Methylococcales</taxon>
        <taxon>Methylococcaceae</taxon>
        <taxon>Methylomonas</taxon>
    </lineage>
</organism>
<evidence type="ECO:0000256" key="2">
    <source>
        <dbReference type="ARBA" id="ARBA00022649"/>
    </source>
</evidence>
<name>G0A738_METMM</name>
<keyword evidence="4" id="KW-1185">Reference proteome</keyword>
<dbReference type="SUPFAM" id="SSF143011">
    <property type="entry name" value="RelE-like"/>
    <property type="match status" value="1"/>
</dbReference>
<dbReference type="InterPro" id="IPR007712">
    <property type="entry name" value="RelE/ParE_toxin"/>
</dbReference>
<keyword evidence="2" id="KW-1277">Toxin-antitoxin system</keyword>
<dbReference type="Gene3D" id="3.30.2310.20">
    <property type="entry name" value="RelE-like"/>
    <property type="match status" value="1"/>
</dbReference>
<gene>
    <name evidence="3" type="ordered locus">Metme_3465</name>
</gene>
<reference evidence="4" key="3">
    <citation type="submission" date="2011-05" db="EMBL/GenBank/DDBJ databases">
        <title>Complete sequence of Methylomonas methanica MC09.</title>
        <authorList>
            <consortium name="US DOE Joint Genome Institute"/>
            <person name="Lucas S."/>
            <person name="Han J."/>
            <person name="Lapidus A."/>
            <person name="Cheng J.-F."/>
            <person name="Goodwin L."/>
            <person name="Pitluck S."/>
            <person name="Peters L."/>
            <person name="Mikhailova N."/>
            <person name="Teshima H."/>
            <person name="Han C."/>
            <person name="Tapia R."/>
            <person name="Land M."/>
            <person name="Hauser L."/>
            <person name="Kyrpides N."/>
            <person name="Ivanova N."/>
            <person name="Pagani I."/>
            <person name="Stein L."/>
            <person name="Woyke T."/>
        </authorList>
    </citation>
    <scope>NUCLEOTIDE SEQUENCE [LARGE SCALE GENOMIC DNA]</scope>
    <source>
        <strain evidence="4">MC09</strain>
    </source>
</reference>
<dbReference type="KEGG" id="mmt:Metme_3465"/>
<dbReference type="AlphaFoldDB" id="G0A738"/>
<dbReference type="RefSeq" id="WP_013820057.1">
    <property type="nucleotide sequence ID" value="NC_015572.1"/>
</dbReference>
<dbReference type="InterPro" id="IPR035093">
    <property type="entry name" value="RelE/ParE_toxin_dom_sf"/>
</dbReference>
<dbReference type="PANTHER" id="PTHR35601:SF1">
    <property type="entry name" value="TOXIN RELE"/>
    <property type="match status" value="1"/>
</dbReference>
<dbReference type="Proteomes" id="UP000008888">
    <property type="component" value="Chromosome"/>
</dbReference>
<dbReference type="eggNOG" id="COG2026">
    <property type="taxonomic scope" value="Bacteria"/>
</dbReference>
<evidence type="ECO:0000256" key="1">
    <source>
        <dbReference type="ARBA" id="ARBA00006226"/>
    </source>
</evidence>
<dbReference type="OrthoDB" id="5570653at2"/>
<evidence type="ECO:0000313" key="4">
    <source>
        <dbReference type="Proteomes" id="UP000008888"/>
    </source>
</evidence>
<dbReference type="STRING" id="857087.Metme_3465"/>
<evidence type="ECO:0000313" key="3">
    <source>
        <dbReference type="EMBL" id="AEG01832.1"/>
    </source>
</evidence>
<reference evidence="3 4" key="1">
    <citation type="journal article" date="2011" name="J. Bacteriol.">
        <title>Complete Genome Sequence of the Aerobic Marine Methanotroph Methylomonas methanica MC09.</title>
        <authorList>
            <person name="Boden R."/>
            <person name="Cunliffe M."/>
            <person name="Scanlan J."/>
            <person name="Moussard H."/>
            <person name="Kits K.D."/>
            <person name="Klotz M.G."/>
            <person name="Jetten M.S."/>
            <person name="Vuilleumier S."/>
            <person name="Han J."/>
            <person name="Peters L."/>
            <person name="Mikhailova N."/>
            <person name="Teshima H."/>
            <person name="Tapia R."/>
            <person name="Kyrpides N."/>
            <person name="Ivanova N."/>
            <person name="Pagani I."/>
            <person name="Cheng J.F."/>
            <person name="Goodwin L."/>
            <person name="Han C."/>
            <person name="Hauser L."/>
            <person name="Land M.L."/>
            <person name="Lapidus A."/>
            <person name="Lucas S."/>
            <person name="Pitluck S."/>
            <person name="Woyke T."/>
            <person name="Stein L."/>
            <person name="Murrell J.C."/>
        </authorList>
    </citation>
    <scope>NUCLEOTIDE SEQUENCE [LARGE SCALE GENOMIC DNA]</scope>
    <source>
        <strain evidence="3 4">MC09</strain>
    </source>
</reference>
<comment type="similarity">
    <text evidence="1">Belongs to the RelE toxin family.</text>
</comment>